<comment type="similarity">
    <text evidence="6">Belongs to the LptE lipoprotein family.</text>
</comment>
<keyword evidence="3 6" id="KW-0564">Palmitate</keyword>
<dbReference type="GO" id="GO:0009279">
    <property type="term" value="C:cell outer membrane"/>
    <property type="evidence" value="ECO:0007669"/>
    <property type="project" value="UniProtKB-SubCell"/>
</dbReference>
<dbReference type="HAMAP" id="MF_01186">
    <property type="entry name" value="LPS_assembly_LptE"/>
    <property type="match status" value="1"/>
</dbReference>
<evidence type="ECO:0000256" key="2">
    <source>
        <dbReference type="ARBA" id="ARBA00023136"/>
    </source>
</evidence>
<keyword evidence="5 6" id="KW-0449">Lipoprotein</keyword>
<accession>A0AA94EGU5</accession>
<protein>
    <recommendedName>
        <fullName evidence="6">LPS-assembly lipoprotein LptE</fullName>
    </recommendedName>
</protein>
<gene>
    <name evidence="6" type="primary">lptE</name>
    <name evidence="7" type="ORF">CWE23_01930</name>
</gene>
<dbReference type="Proteomes" id="UP000286680">
    <property type="component" value="Unassembled WGS sequence"/>
</dbReference>
<reference evidence="8" key="1">
    <citation type="journal article" date="2018" name="Front. Microbiol.">
        <title>Genome-Based Analysis Reveals the Taxonomy and Diversity of the Family Idiomarinaceae.</title>
        <authorList>
            <person name="Liu Y."/>
            <person name="Lai Q."/>
            <person name="Shao Z."/>
        </authorList>
    </citation>
    <scope>NUCLEOTIDE SEQUENCE [LARGE SCALE GENOMIC DNA]</scope>
    <source>
        <strain evidence="8">SN-14</strain>
    </source>
</reference>
<dbReference type="PANTHER" id="PTHR38098:SF1">
    <property type="entry name" value="LPS-ASSEMBLY LIPOPROTEIN LPTE"/>
    <property type="match status" value="1"/>
</dbReference>
<dbReference type="Pfam" id="PF04390">
    <property type="entry name" value="LptE"/>
    <property type="match status" value="1"/>
</dbReference>
<proteinExistence type="inferred from homology"/>
<dbReference type="GO" id="GO:1990351">
    <property type="term" value="C:transporter complex"/>
    <property type="evidence" value="ECO:0007669"/>
    <property type="project" value="TreeGrafter"/>
</dbReference>
<dbReference type="GO" id="GO:0015920">
    <property type="term" value="P:lipopolysaccharide transport"/>
    <property type="evidence" value="ECO:0007669"/>
    <property type="project" value="TreeGrafter"/>
</dbReference>
<comment type="subcellular location">
    <subcellularLocation>
        <location evidence="6">Cell outer membrane</location>
        <topology evidence="6">Lipid-anchor</topology>
    </subcellularLocation>
</comment>
<dbReference type="GO" id="GO:0001530">
    <property type="term" value="F:lipopolysaccharide binding"/>
    <property type="evidence" value="ECO:0007669"/>
    <property type="project" value="TreeGrafter"/>
</dbReference>
<keyword evidence="1 6" id="KW-0732">Signal</keyword>
<comment type="caution">
    <text evidence="7">The sequence shown here is derived from an EMBL/GenBank/DDBJ whole genome shotgun (WGS) entry which is preliminary data.</text>
</comment>
<keyword evidence="4 6" id="KW-0998">Cell outer membrane</keyword>
<evidence type="ECO:0000256" key="4">
    <source>
        <dbReference type="ARBA" id="ARBA00023237"/>
    </source>
</evidence>
<comment type="subunit">
    <text evidence="6">Component of the lipopolysaccharide transport and assembly complex. Interacts with LptD.</text>
</comment>
<dbReference type="AlphaFoldDB" id="A0AA94EGU5"/>
<dbReference type="InterPro" id="IPR007485">
    <property type="entry name" value="LPS_assembly_LptE"/>
</dbReference>
<dbReference type="PANTHER" id="PTHR38098">
    <property type="entry name" value="LPS-ASSEMBLY LIPOPROTEIN LPTE"/>
    <property type="match status" value="1"/>
</dbReference>
<evidence type="ECO:0000313" key="7">
    <source>
        <dbReference type="EMBL" id="RUO44818.1"/>
    </source>
</evidence>
<dbReference type="EMBL" id="PIPS01000001">
    <property type="protein sequence ID" value="RUO44818.1"/>
    <property type="molecule type" value="Genomic_DNA"/>
</dbReference>
<keyword evidence="2 6" id="KW-0472">Membrane</keyword>
<dbReference type="PROSITE" id="PS51257">
    <property type="entry name" value="PROKAR_LIPOPROTEIN"/>
    <property type="match status" value="1"/>
</dbReference>
<dbReference type="Gene3D" id="3.30.160.150">
    <property type="entry name" value="Lipoprotein like domain"/>
    <property type="match status" value="1"/>
</dbReference>
<dbReference type="GO" id="GO:0043165">
    <property type="term" value="P:Gram-negative-bacterium-type cell outer membrane assembly"/>
    <property type="evidence" value="ECO:0007669"/>
    <property type="project" value="UniProtKB-UniRule"/>
</dbReference>
<evidence type="ECO:0000313" key="8">
    <source>
        <dbReference type="Proteomes" id="UP000286680"/>
    </source>
</evidence>
<evidence type="ECO:0000256" key="6">
    <source>
        <dbReference type="HAMAP-Rule" id="MF_01186"/>
    </source>
</evidence>
<evidence type="ECO:0000256" key="5">
    <source>
        <dbReference type="ARBA" id="ARBA00023288"/>
    </source>
</evidence>
<comment type="function">
    <text evidence="6">Together with LptD, is involved in the assembly of lipopolysaccharide (LPS) at the surface of the outer membrane. Required for the proper assembly of LptD. Binds LPS and may serve as the LPS recognition site at the outer membrane.</text>
</comment>
<sequence>MMSLRGMKTALLSLTVMVGLSACGFQLRDHYQVPQTLQQMHLQAVSSMGLEESLKQRLLTAGIQLVDHNQAGVAQLRIVSDRLDRRTLSLFESGQVAEYELLYRVDYQVIRDGEVVIEDNVEVARDYQDDPNFALAKTRERELLVAEMRDDAARRLVRKMITAFADNEQ</sequence>
<name>A0AA94EGU5_9GAMM</name>
<evidence type="ECO:0000256" key="3">
    <source>
        <dbReference type="ARBA" id="ARBA00023139"/>
    </source>
</evidence>
<organism evidence="7 8">
    <name type="scientific">Idiomarina aquatica</name>
    <dbReference type="NCBI Taxonomy" id="1327752"/>
    <lineage>
        <taxon>Bacteria</taxon>
        <taxon>Pseudomonadati</taxon>
        <taxon>Pseudomonadota</taxon>
        <taxon>Gammaproteobacteria</taxon>
        <taxon>Alteromonadales</taxon>
        <taxon>Idiomarinaceae</taxon>
        <taxon>Idiomarina</taxon>
    </lineage>
</organism>
<keyword evidence="8" id="KW-1185">Reference proteome</keyword>
<evidence type="ECO:0000256" key="1">
    <source>
        <dbReference type="ARBA" id="ARBA00022729"/>
    </source>
</evidence>